<dbReference type="Pfam" id="PF07332">
    <property type="entry name" value="Phage_holin_3_6"/>
    <property type="match status" value="1"/>
</dbReference>
<dbReference type="AlphaFoldDB" id="A0A2T7WXA2"/>
<feature type="transmembrane region" description="Helical" evidence="1">
    <location>
        <begin position="55"/>
        <end position="78"/>
    </location>
</feature>
<evidence type="ECO:0000313" key="3">
    <source>
        <dbReference type="Proteomes" id="UP000244649"/>
    </source>
</evidence>
<organism evidence="2 3">
    <name type="scientific">Microbacterium testaceum</name>
    <name type="common">Aureobacterium testaceum</name>
    <name type="synonym">Brevibacterium testaceum</name>
    <dbReference type="NCBI Taxonomy" id="2033"/>
    <lineage>
        <taxon>Bacteria</taxon>
        <taxon>Bacillati</taxon>
        <taxon>Actinomycetota</taxon>
        <taxon>Actinomycetes</taxon>
        <taxon>Micrococcales</taxon>
        <taxon>Microbacteriaceae</taxon>
        <taxon>Microbacterium</taxon>
    </lineage>
</organism>
<dbReference type="Proteomes" id="UP000244649">
    <property type="component" value="Unassembled WGS sequence"/>
</dbReference>
<gene>
    <name evidence="2" type="ORF">DC432_01485</name>
</gene>
<keyword evidence="1" id="KW-0812">Transmembrane</keyword>
<reference evidence="2 3" key="1">
    <citation type="submission" date="2018-04" db="EMBL/GenBank/DDBJ databases">
        <authorList>
            <person name="Go L.Y."/>
            <person name="Mitchell J.A."/>
        </authorList>
    </citation>
    <scope>NUCLEOTIDE SEQUENCE [LARGE SCALE GENOMIC DNA]</scope>
    <source>
        <strain evidence="2 3">TPD7010</strain>
    </source>
</reference>
<keyword evidence="1" id="KW-1133">Transmembrane helix</keyword>
<sequence length="137" mass="14253">MTDPTPSEQRAATTSLGELVGEVTRDMSTLMRQELALAKAELKDSASKSAKAGGLLGAAGYAGGMVVLFLSLALWAALATLIGWGWSGLVVAALWAVFAAVLYATGRSELGKVQGAPQTAATLQEIPDAFTRNEENR</sequence>
<dbReference type="EMBL" id="QDFT01000002">
    <property type="protein sequence ID" value="PVE79450.1"/>
    <property type="molecule type" value="Genomic_DNA"/>
</dbReference>
<protein>
    <recommendedName>
        <fullName evidence="4">Phage holin family protein</fullName>
    </recommendedName>
</protein>
<dbReference type="InterPro" id="IPR009937">
    <property type="entry name" value="Phage_holin_3_6"/>
</dbReference>
<keyword evidence="1" id="KW-0472">Membrane</keyword>
<accession>A0A2T7WXA2</accession>
<feature type="transmembrane region" description="Helical" evidence="1">
    <location>
        <begin position="84"/>
        <end position="104"/>
    </location>
</feature>
<evidence type="ECO:0000256" key="1">
    <source>
        <dbReference type="SAM" id="Phobius"/>
    </source>
</evidence>
<evidence type="ECO:0000313" key="2">
    <source>
        <dbReference type="EMBL" id="PVE79450.1"/>
    </source>
</evidence>
<name>A0A2T7WXA2_MICTE</name>
<comment type="caution">
    <text evidence="2">The sequence shown here is derived from an EMBL/GenBank/DDBJ whole genome shotgun (WGS) entry which is preliminary data.</text>
</comment>
<proteinExistence type="predicted"/>
<evidence type="ECO:0008006" key="4">
    <source>
        <dbReference type="Google" id="ProtNLM"/>
    </source>
</evidence>
<dbReference type="RefSeq" id="WP_116536377.1">
    <property type="nucleotide sequence ID" value="NZ_JAQDQE010000011.1"/>
</dbReference>